<dbReference type="RefSeq" id="WP_242853065.1">
    <property type="nucleotide sequence ID" value="NZ_JQKC01000005.1"/>
</dbReference>
<reference evidence="2" key="1">
    <citation type="submission" date="2015-07" db="EMBL/GenBank/DDBJ databases">
        <title>Near-Complete Genome Sequence of the Cellulolytic Bacterium Bacteroides (Pseudobacteroides) cellulosolvens ATCC 35603.</title>
        <authorList>
            <person name="Dassa B."/>
            <person name="Utturkar S.M."/>
            <person name="Klingeman D.M."/>
            <person name="Hurt R.A."/>
            <person name="Keller M."/>
            <person name="Xu J."/>
            <person name="Reddy Y.H.K."/>
            <person name="Borovok I."/>
            <person name="Grinberg I.R."/>
            <person name="Lamed R."/>
            <person name="Zhivin O."/>
            <person name="Bayer E.A."/>
            <person name="Brown S.D."/>
        </authorList>
    </citation>
    <scope>NUCLEOTIDE SEQUENCE [LARGE SCALE GENOMIC DNA]</scope>
    <source>
        <strain evidence="2">DSM 2933</strain>
    </source>
</reference>
<protein>
    <recommendedName>
        <fullName evidence="3">XRE family transcriptional regulator</fullName>
    </recommendedName>
</protein>
<dbReference type="PATRIC" id="fig|398512.5.peg.4339"/>
<name>A0A0L6JTX6_9FIRM</name>
<organism evidence="1 2">
    <name type="scientific">Pseudobacteroides cellulosolvens ATCC 35603 = DSM 2933</name>
    <dbReference type="NCBI Taxonomy" id="398512"/>
    <lineage>
        <taxon>Bacteria</taxon>
        <taxon>Bacillati</taxon>
        <taxon>Bacillota</taxon>
        <taxon>Clostridia</taxon>
        <taxon>Eubacteriales</taxon>
        <taxon>Oscillospiraceae</taxon>
        <taxon>Pseudobacteroides</taxon>
    </lineage>
</organism>
<accession>A0A0L6JTX6</accession>
<dbReference type="EMBL" id="LGTC01000001">
    <property type="protein sequence ID" value="KNY28872.1"/>
    <property type="molecule type" value="Genomic_DNA"/>
</dbReference>
<proteinExistence type="predicted"/>
<comment type="caution">
    <text evidence="1">The sequence shown here is derived from an EMBL/GenBank/DDBJ whole genome shotgun (WGS) entry which is preliminary data.</text>
</comment>
<evidence type="ECO:0000313" key="2">
    <source>
        <dbReference type="Proteomes" id="UP000036923"/>
    </source>
</evidence>
<gene>
    <name evidence="1" type="ORF">Bccel_4146</name>
</gene>
<dbReference type="STRING" id="398512.Bccel_4146"/>
<dbReference type="eggNOG" id="COG2110">
    <property type="taxonomic scope" value="Bacteria"/>
</dbReference>
<evidence type="ECO:0008006" key="3">
    <source>
        <dbReference type="Google" id="ProtNLM"/>
    </source>
</evidence>
<dbReference type="Proteomes" id="UP000036923">
    <property type="component" value="Unassembled WGS sequence"/>
</dbReference>
<sequence>MEEYIKNNRKPTFNQVLFSFIDRKGTTDSDIYKKAGIDRRHFSKIRSNPDYRISKNTAVSLSLALELTKKDTDKLLSAAGYSLSDSDTFDLVIQFCMEKKMYDIHNVNEALVYFSLKPLSGVLE</sequence>
<keyword evidence="2" id="KW-1185">Reference proteome</keyword>
<dbReference type="AlphaFoldDB" id="A0A0L6JTX6"/>
<evidence type="ECO:0000313" key="1">
    <source>
        <dbReference type="EMBL" id="KNY28872.1"/>
    </source>
</evidence>